<keyword evidence="4" id="KW-0288">FMN</keyword>
<evidence type="ECO:0000256" key="5">
    <source>
        <dbReference type="ARBA" id="ARBA00022692"/>
    </source>
</evidence>
<evidence type="ECO:0000256" key="2">
    <source>
        <dbReference type="ARBA" id="ARBA00022553"/>
    </source>
</evidence>
<keyword evidence="5 9" id="KW-0812">Transmembrane</keyword>
<evidence type="ECO:0000256" key="6">
    <source>
        <dbReference type="ARBA" id="ARBA00022967"/>
    </source>
</evidence>
<dbReference type="Proteomes" id="UP000576152">
    <property type="component" value="Unassembled WGS sequence"/>
</dbReference>
<dbReference type="GO" id="GO:0016491">
    <property type="term" value="F:oxidoreductase activity"/>
    <property type="evidence" value="ECO:0007669"/>
    <property type="project" value="UniProtKB-KW"/>
</dbReference>
<evidence type="ECO:0000256" key="7">
    <source>
        <dbReference type="ARBA" id="ARBA00022989"/>
    </source>
</evidence>
<evidence type="ECO:0000256" key="1">
    <source>
        <dbReference type="ARBA" id="ARBA00022448"/>
    </source>
</evidence>
<keyword evidence="2" id="KW-0597">Phosphoprotein</keyword>
<dbReference type="PANTHER" id="PTHR30578">
    <property type="entry name" value="ELECTRON TRANSPORT COMPLEX PROTEIN RNFD"/>
    <property type="match status" value="1"/>
</dbReference>
<keyword evidence="1" id="KW-0813">Transport</keyword>
<proteinExistence type="predicted"/>
<comment type="caution">
    <text evidence="10">The sequence shown here is derived from an EMBL/GenBank/DDBJ whole genome shotgun (WGS) entry which is preliminary data.</text>
</comment>
<keyword evidence="6" id="KW-1278">Translocase</keyword>
<evidence type="ECO:0000256" key="8">
    <source>
        <dbReference type="ARBA" id="ARBA00023136"/>
    </source>
</evidence>
<dbReference type="PANTHER" id="PTHR30578:SF1">
    <property type="entry name" value="NA(+)-TRANSLOCATING NADH-QUINONE REDUCTASE SUBUNIT B"/>
    <property type="match status" value="1"/>
</dbReference>
<gene>
    <name evidence="10" type="ORF">FHS00_001380</name>
</gene>
<dbReference type="EC" id="1.6.5.-" evidence="10"/>
<evidence type="ECO:0000256" key="3">
    <source>
        <dbReference type="ARBA" id="ARBA00022630"/>
    </source>
</evidence>
<evidence type="ECO:0000313" key="11">
    <source>
        <dbReference type="Proteomes" id="UP000576152"/>
    </source>
</evidence>
<accession>A0ABR6HN95</accession>
<name>A0ABR6HN95_9RHOB</name>
<dbReference type="RefSeq" id="WP_183471170.1">
    <property type="nucleotide sequence ID" value="NZ_JACIBX010000003.1"/>
</dbReference>
<reference evidence="10 11" key="1">
    <citation type="submission" date="2020-08" db="EMBL/GenBank/DDBJ databases">
        <title>Genomic Encyclopedia of Type Strains, Phase III (KMG-III): the genomes of soil and plant-associated and newly described type strains.</title>
        <authorList>
            <person name="Whitman W."/>
        </authorList>
    </citation>
    <scope>NUCLEOTIDE SEQUENCE [LARGE SCALE GENOMIC DNA]</scope>
    <source>
        <strain evidence="10 11">CECT 8572</strain>
    </source>
</reference>
<dbReference type="Pfam" id="PF03116">
    <property type="entry name" value="NQR2_RnfD_RnfE"/>
    <property type="match status" value="1"/>
</dbReference>
<feature type="transmembrane region" description="Helical" evidence="9">
    <location>
        <begin position="232"/>
        <end position="255"/>
    </location>
</feature>
<keyword evidence="10" id="KW-0560">Oxidoreductase</keyword>
<keyword evidence="11" id="KW-1185">Reference proteome</keyword>
<sequence length="264" mass="26438">MRGGYLATLRARAARDATALRLAALAPPAAVLFLSAPGAAWPHLLAVVTAALACALVFAEIRGRGPVFEALVPALLMFLFAPPEASPGQIAFALSLALVLGSLIFGGAGFGFLSIGALSLALLAFSFPPLAPVVPVDAVIWAALPGGLLVLLAGLAPWRVVLAGAAGFALAAWPAALDPGYALPLALVLVHLGADPFGAPVTGPGQWLSGLMTGGLVAALAAPGLPGLDLSAGVFAVLLANLFAPLMDAGVIALADWREEARRA</sequence>
<evidence type="ECO:0000256" key="9">
    <source>
        <dbReference type="SAM" id="Phobius"/>
    </source>
</evidence>
<dbReference type="EMBL" id="JACIBX010000003">
    <property type="protein sequence ID" value="MBB3711809.1"/>
    <property type="molecule type" value="Genomic_DNA"/>
</dbReference>
<feature type="transmembrane region" description="Helical" evidence="9">
    <location>
        <begin position="40"/>
        <end position="59"/>
    </location>
</feature>
<evidence type="ECO:0000313" key="10">
    <source>
        <dbReference type="EMBL" id="MBB3711809.1"/>
    </source>
</evidence>
<organism evidence="10 11">
    <name type="scientific">Limimaricola variabilis</name>
    <dbReference type="NCBI Taxonomy" id="1492771"/>
    <lineage>
        <taxon>Bacteria</taxon>
        <taxon>Pseudomonadati</taxon>
        <taxon>Pseudomonadota</taxon>
        <taxon>Alphaproteobacteria</taxon>
        <taxon>Rhodobacterales</taxon>
        <taxon>Paracoccaceae</taxon>
        <taxon>Limimaricola</taxon>
    </lineage>
</organism>
<keyword evidence="7 9" id="KW-1133">Transmembrane helix</keyword>
<protein>
    <submittedName>
        <fullName evidence="10">Na+-transporting NADH:ubiquinone oxidoreductase subunit B</fullName>
        <ecNumber evidence="10">1.6.5.-</ecNumber>
    </submittedName>
</protein>
<keyword evidence="8 9" id="KW-0472">Membrane</keyword>
<feature type="transmembrane region" description="Helical" evidence="9">
    <location>
        <begin position="94"/>
        <end position="127"/>
    </location>
</feature>
<keyword evidence="3" id="KW-0285">Flavoprotein</keyword>
<feature type="transmembrane region" description="Helical" evidence="9">
    <location>
        <begin position="139"/>
        <end position="158"/>
    </location>
</feature>
<evidence type="ECO:0000256" key="4">
    <source>
        <dbReference type="ARBA" id="ARBA00022643"/>
    </source>
</evidence>
<dbReference type="InterPro" id="IPR004338">
    <property type="entry name" value="NqrB/RnfD"/>
</dbReference>